<proteinExistence type="predicted"/>
<keyword evidence="3" id="KW-1185">Reference proteome</keyword>
<sequence length="124" mass="14343">MPWPGKFKIRRKKDGRLGEAEITLFNLQGDHFAMVRWEGGRTERNIHLSQLQKEAQICEPALSSSRELLDQVDALLEANKLYQACPGRAAVAGARRRQQKQQQQQQQYQGKLLQQSKLQDERDE</sequence>
<gene>
    <name evidence="2" type="ORF">VaNZ11_006451</name>
</gene>
<protein>
    <submittedName>
        <fullName evidence="2">Uncharacterized protein</fullName>
    </submittedName>
</protein>
<name>A0ABQ5S1E6_9CHLO</name>
<reference evidence="2 3" key="1">
    <citation type="journal article" date="2023" name="IScience">
        <title>Expanded male sex-determining region conserved during the evolution of homothallism in the green alga Volvox.</title>
        <authorList>
            <person name="Yamamoto K."/>
            <person name="Matsuzaki R."/>
            <person name="Mahakham W."/>
            <person name="Heman W."/>
            <person name="Sekimoto H."/>
            <person name="Kawachi M."/>
            <person name="Minakuchi Y."/>
            <person name="Toyoda A."/>
            <person name="Nozaki H."/>
        </authorList>
    </citation>
    <scope>NUCLEOTIDE SEQUENCE [LARGE SCALE GENOMIC DNA]</scope>
    <source>
        <strain evidence="2 3">NIES-4468</strain>
    </source>
</reference>
<dbReference type="EMBL" id="BSDZ01000015">
    <property type="protein sequence ID" value="GLI63476.1"/>
    <property type="molecule type" value="Genomic_DNA"/>
</dbReference>
<evidence type="ECO:0000313" key="3">
    <source>
        <dbReference type="Proteomes" id="UP001165090"/>
    </source>
</evidence>
<evidence type="ECO:0000313" key="2">
    <source>
        <dbReference type="EMBL" id="GLI63476.1"/>
    </source>
</evidence>
<dbReference type="Proteomes" id="UP001165090">
    <property type="component" value="Unassembled WGS sequence"/>
</dbReference>
<comment type="caution">
    <text evidence="2">The sequence shown here is derived from an EMBL/GenBank/DDBJ whole genome shotgun (WGS) entry which is preliminary data.</text>
</comment>
<feature type="compositionally biased region" description="Low complexity" evidence="1">
    <location>
        <begin position="100"/>
        <end position="117"/>
    </location>
</feature>
<feature type="region of interest" description="Disordered" evidence="1">
    <location>
        <begin position="93"/>
        <end position="124"/>
    </location>
</feature>
<accession>A0ABQ5S1E6</accession>
<evidence type="ECO:0000256" key="1">
    <source>
        <dbReference type="SAM" id="MobiDB-lite"/>
    </source>
</evidence>
<feature type="non-terminal residue" evidence="2">
    <location>
        <position position="124"/>
    </location>
</feature>
<organism evidence="2 3">
    <name type="scientific">Volvox africanus</name>
    <dbReference type="NCBI Taxonomy" id="51714"/>
    <lineage>
        <taxon>Eukaryota</taxon>
        <taxon>Viridiplantae</taxon>
        <taxon>Chlorophyta</taxon>
        <taxon>core chlorophytes</taxon>
        <taxon>Chlorophyceae</taxon>
        <taxon>CS clade</taxon>
        <taxon>Chlamydomonadales</taxon>
        <taxon>Volvocaceae</taxon>
        <taxon>Volvox</taxon>
    </lineage>
</organism>